<dbReference type="FunFam" id="2.60.120.200:FF:000124">
    <property type="entry name" value="Galectin-4"/>
    <property type="match status" value="2"/>
</dbReference>
<dbReference type="GO" id="GO:0030246">
    <property type="term" value="F:carbohydrate binding"/>
    <property type="evidence" value="ECO:0007669"/>
    <property type="project" value="UniProtKB-UniRule"/>
</dbReference>
<dbReference type="Gene3D" id="2.60.120.200">
    <property type="match status" value="2"/>
</dbReference>
<keyword evidence="2" id="KW-0677">Repeat</keyword>
<dbReference type="SUPFAM" id="SSF49899">
    <property type="entry name" value="Concanavalin A-like lectins/glucanases"/>
    <property type="match status" value="2"/>
</dbReference>
<dbReference type="AlphaFoldDB" id="A0A1W5QBH5"/>
<dbReference type="PANTHER" id="PTHR11346">
    <property type="entry name" value="GALECTIN"/>
    <property type="match status" value="1"/>
</dbReference>
<dbReference type="SMART" id="SM00908">
    <property type="entry name" value="Gal-bind_lectin"/>
    <property type="match status" value="2"/>
</dbReference>
<dbReference type="InterPro" id="IPR044156">
    <property type="entry name" value="Galectin-like"/>
</dbReference>
<evidence type="ECO:0000256" key="1">
    <source>
        <dbReference type="ARBA" id="ARBA00022734"/>
    </source>
</evidence>
<dbReference type="PROSITE" id="PS51304">
    <property type="entry name" value="GALECTIN"/>
    <property type="match status" value="2"/>
</dbReference>
<protein>
    <recommendedName>
        <fullName evidence="3">Galectin</fullName>
    </recommendedName>
</protein>
<dbReference type="SMART" id="SM00276">
    <property type="entry name" value="GLECT"/>
    <property type="match status" value="2"/>
</dbReference>
<evidence type="ECO:0000256" key="3">
    <source>
        <dbReference type="RuleBase" id="RU102079"/>
    </source>
</evidence>
<reference evidence="5" key="1">
    <citation type="submission" date="2015-12" db="EMBL/GenBank/DDBJ databases">
        <title>A galectin-4 from disk abalone Haliotis discus discus: Genomic, molecular and functional characterization.</title>
        <authorList>
            <person name="Umasuthan N."/>
            <person name="Thulasitha W.S."/>
            <person name="Lee J."/>
        </authorList>
    </citation>
    <scope>NUCLEOTIDE SEQUENCE</scope>
</reference>
<evidence type="ECO:0000313" key="5">
    <source>
        <dbReference type="EMBL" id="APW78605.1"/>
    </source>
</evidence>
<dbReference type="InterPro" id="IPR001079">
    <property type="entry name" value="Galectin_CRD"/>
</dbReference>
<keyword evidence="1 3" id="KW-0430">Lectin</keyword>
<dbReference type="CDD" id="cd00070">
    <property type="entry name" value="GLECT"/>
    <property type="match status" value="2"/>
</dbReference>
<proteinExistence type="predicted"/>
<sequence>MAYSGGTIVNPTIPYNCPIPGGLPNGKMIIVQGTCHHHHNNFAINLCVSPQISPLPDTALHFNVRFNENAIIRNSQQYNAWGQEERGGGMPLRKGTPFEIIILADPHHYKISINGRHYANFRHRIPKESVQYLIISGDVNISYIKFEGGASPAPPAYPGAQPIYNPPVPFTTNIPGGIYPGRMLYVSGIPNPNVSRFTVNLMCGPSEQGDIGLHFDVRFNYGGAYNQTIRTHKVGSTWGTEEKHQNFFPFMPNANFDMIILIEQASIKIAVNNQHFCEFNHRIQPLNRIDYLNVNGDVRLTSVKIQ</sequence>
<dbReference type="PANTHER" id="PTHR11346:SF176">
    <property type="entry name" value="32 KDA BETA-GALACTOSIDE-BINDING LECTIN LEC-3"/>
    <property type="match status" value="1"/>
</dbReference>
<feature type="domain" description="Galectin" evidence="4">
    <location>
        <begin position="15"/>
        <end position="147"/>
    </location>
</feature>
<evidence type="ECO:0000256" key="2">
    <source>
        <dbReference type="ARBA" id="ARBA00022737"/>
    </source>
</evidence>
<name>A0A1W5QBH5_HALDI</name>
<dbReference type="InterPro" id="IPR013320">
    <property type="entry name" value="ConA-like_dom_sf"/>
</dbReference>
<feature type="domain" description="Galectin" evidence="4">
    <location>
        <begin position="170"/>
        <end position="306"/>
    </location>
</feature>
<accession>A0A1W5QBH5</accession>
<dbReference type="EMBL" id="KU351386">
    <property type="protein sequence ID" value="APW78605.1"/>
    <property type="molecule type" value="Genomic_DNA"/>
</dbReference>
<dbReference type="Pfam" id="PF00337">
    <property type="entry name" value="Gal-bind_lectin"/>
    <property type="match status" value="2"/>
</dbReference>
<organism evidence="5">
    <name type="scientific">Haliotis discus discus</name>
    <name type="common">disc abalone</name>
    <dbReference type="NCBI Taxonomy" id="91233"/>
    <lineage>
        <taxon>Eukaryota</taxon>
        <taxon>Metazoa</taxon>
        <taxon>Spiralia</taxon>
        <taxon>Lophotrochozoa</taxon>
        <taxon>Mollusca</taxon>
        <taxon>Gastropoda</taxon>
        <taxon>Vetigastropoda</taxon>
        <taxon>Lepetellida</taxon>
        <taxon>Haliotoidea</taxon>
        <taxon>Haliotidae</taxon>
        <taxon>Haliotis</taxon>
    </lineage>
</organism>
<evidence type="ECO:0000259" key="4">
    <source>
        <dbReference type="PROSITE" id="PS51304"/>
    </source>
</evidence>